<organism>
    <name type="scientific">Branchiostoma floridae</name>
    <name type="common">Florida lancelet</name>
    <name type="synonym">Amphioxus</name>
    <dbReference type="NCBI Taxonomy" id="7739"/>
    <lineage>
        <taxon>Eukaryota</taxon>
        <taxon>Metazoa</taxon>
        <taxon>Chordata</taxon>
        <taxon>Cephalochordata</taxon>
        <taxon>Leptocardii</taxon>
        <taxon>Amphioxiformes</taxon>
        <taxon>Branchiostomatidae</taxon>
        <taxon>Branchiostoma</taxon>
    </lineage>
</organism>
<protein>
    <submittedName>
        <fullName evidence="2">Uncharacterized protein</fullName>
    </submittedName>
</protein>
<reference evidence="2" key="1">
    <citation type="journal article" date="2008" name="Nature">
        <title>The amphioxus genome and the evolution of the chordate karyotype.</title>
        <authorList>
            <consortium name="US DOE Joint Genome Institute (JGI-PGF)"/>
            <person name="Putnam N.H."/>
            <person name="Butts T."/>
            <person name="Ferrier D.E.K."/>
            <person name="Furlong R.F."/>
            <person name="Hellsten U."/>
            <person name="Kawashima T."/>
            <person name="Robinson-Rechavi M."/>
            <person name="Shoguchi E."/>
            <person name="Terry A."/>
            <person name="Yu J.-K."/>
            <person name="Benito-Gutierrez E.L."/>
            <person name="Dubchak I."/>
            <person name="Garcia-Fernandez J."/>
            <person name="Gibson-Brown J.J."/>
            <person name="Grigoriev I.V."/>
            <person name="Horton A.C."/>
            <person name="de Jong P.J."/>
            <person name="Jurka J."/>
            <person name="Kapitonov V.V."/>
            <person name="Kohara Y."/>
            <person name="Kuroki Y."/>
            <person name="Lindquist E."/>
            <person name="Lucas S."/>
            <person name="Osoegawa K."/>
            <person name="Pennacchio L.A."/>
            <person name="Salamov A.A."/>
            <person name="Satou Y."/>
            <person name="Sauka-Spengler T."/>
            <person name="Schmutz J."/>
            <person name="Shin-I T."/>
            <person name="Toyoda A."/>
            <person name="Bronner-Fraser M."/>
            <person name="Fujiyama A."/>
            <person name="Holland L.Z."/>
            <person name="Holland P.W.H."/>
            <person name="Satoh N."/>
            <person name="Rokhsar D.S."/>
        </authorList>
    </citation>
    <scope>NUCLEOTIDE SEQUENCE [LARGE SCALE GENOMIC DNA]</scope>
    <source>
        <strain evidence="2">S238N-H82</strain>
        <tissue evidence="2">Testes</tissue>
    </source>
</reference>
<dbReference type="InParanoid" id="C3YB39"/>
<feature type="compositionally biased region" description="Low complexity" evidence="1">
    <location>
        <begin position="1"/>
        <end position="16"/>
    </location>
</feature>
<dbReference type="AlphaFoldDB" id="C3YB39"/>
<evidence type="ECO:0000256" key="1">
    <source>
        <dbReference type="SAM" id="MobiDB-lite"/>
    </source>
</evidence>
<accession>C3YB39</accession>
<sequence length="105" mass="11451">MPGGQQQSQTSDTGTTPMQQTDWRARADAAASIPNPMCASRAGTTPMQQTDWRARADAAASVPNPMYASRAGESAFTTPIYIGQRIYQTSETHDKEILEKFKVGR</sequence>
<feature type="region of interest" description="Disordered" evidence="1">
    <location>
        <begin position="1"/>
        <end position="57"/>
    </location>
</feature>
<evidence type="ECO:0000313" key="2">
    <source>
        <dbReference type="EMBL" id="EEN62501.1"/>
    </source>
</evidence>
<proteinExistence type="predicted"/>
<gene>
    <name evidence="2" type="ORF">BRAFLDRAFT_91927</name>
</gene>
<dbReference type="EMBL" id="GG666496">
    <property type="protein sequence ID" value="EEN62501.1"/>
    <property type="molecule type" value="Genomic_DNA"/>
</dbReference>
<feature type="compositionally biased region" description="Polar residues" evidence="1">
    <location>
        <begin position="42"/>
        <end position="51"/>
    </location>
</feature>
<name>C3YB39_BRAFL</name>